<dbReference type="GO" id="GO:0006302">
    <property type="term" value="P:double-strand break repair"/>
    <property type="evidence" value="ECO:0007669"/>
    <property type="project" value="InterPro"/>
</dbReference>
<reference evidence="7 8" key="1">
    <citation type="submission" date="2014-03" db="EMBL/GenBank/DDBJ databases">
        <title>Genomics of Bifidobacteria.</title>
        <authorList>
            <person name="Ventura M."/>
            <person name="Milani C."/>
            <person name="Lugli G.A."/>
        </authorList>
    </citation>
    <scope>NUCLEOTIDE SEQUENCE [LARGE SCALE GENOMIC DNA]</scope>
    <source>
        <strain evidence="7 8">LMG 21811</strain>
    </source>
</reference>
<dbReference type="SUPFAM" id="SSF52540">
    <property type="entry name" value="P-loop containing nucleoside triphosphate hydrolases"/>
    <property type="match status" value="1"/>
</dbReference>
<dbReference type="GO" id="GO:0016887">
    <property type="term" value="F:ATP hydrolysis activity"/>
    <property type="evidence" value="ECO:0007669"/>
    <property type="project" value="InterPro"/>
</dbReference>
<dbReference type="eggNOG" id="COG0419">
    <property type="taxonomic scope" value="Bacteria"/>
</dbReference>
<accession>A0A087D3Y1</accession>
<dbReference type="Proteomes" id="UP000029078">
    <property type="component" value="Unassembled WGS sequence"/>
</dbReference>
<evidence type="ECO:0000256" key="3">
    <source>
        <dbReference type="ARBA" id="ARBA00013368"/>
    </source>
</evidence>
<feature type="coiled-coil region" evidence="4">
    <location>
        <begin position="641"/>
        <end position="668"/>
    </location>
</feature>
<feature type="region of interest" description="Disordered" evidence="5">
    <location>
        <begin position="270"/>
        <end position="302"/>
    </location>
</feature>
<comment type="similarity">
    <text evidence="1">Belongs to the SMC family. SbcC subfamily.</text>
</comment>
<evidence type="ECO:0000256" key="5">
    <source>
        <dbReference type="SAM" id="MobiDB-lite"/>
    </source>
</evidence>
<evidence type="ECO:0000313" key="8">
    <source>
        <dbReference type="Proteomes" id="UP000029078"/>
    </source>
</evidence>
<evidence type="ECO:0000256" key="2">
    <source>
        <dbReference type="ARBA" id="ARBA00011322"/>
    </source>
</evidence>
<dbReference type="PANTHER" id="PTHR32114">
    <property type="entry name" value="ABC TRANSPORTER ABCH.3"/>
    <property type="match status" value="1"/>
</dbReference>
<protein>
    <recommendedName>
        <fullName evidence="3">Nuclease SbcCD subunit C</fullName>
    </recommendedName>
</protein>
<dbReference type="EMBL" id="JGZL01000004">
    <property type="protein sequence ID" value="KFI90231.1"/>
    <property type="molecule type" value="Genomic_DNA"/>
</dbReference>
<sequence length="1133" mass="123161">MKLIALKFRGVGPYKGEYAIDFAALTRSHMFLIDGETGAGKTTLLDCVTFALYGSISGNTENKIGVGDRNRLRSRFLEASADETYVHLIFEEGGHYYAVRRTPEYERPKQRGEGTTKQNATGKMARVANDYEMAFAALTDDSAVSSDAGSTGGLAAVDRYFDFLDEPGHTVAVASRASEVGKEVVRLLGLDRSQFSKTIMLAQGQFAQFLRMGPEDRTKLVKELFGAEEYEAIQDELDTKRKEFGDKVDGQRAALEERIRAARENAERIVERLESGRPSVSDSGESDTPDEQETSETRGDAWRWGLNESGAIDEPARSETDIVEQLNVTLRDVEADAQRLLAETESQVSKADGKLAEAQRRNEAACELHESYEETQSARNRADELESHKPDIAKQRRQIAQARQAAPIVAKQAECEAAQAKLDDCNARIADIATALANFESKKTLQQRHQEAVAAAAGEEAANKALEIAQTHAENLRKATKAAEQVKQASQKVEACEAAQTKAQQEREALPDAKATASQLEEIAGKLGARGQLEDALTQAKAVLQHAQTAEQLAEQIEAAKSACQAARQARSEAETDVQHAEEALRLAGAARYAEDLDEGQECPVCGSTTHPHLAVRPADVLSEKAVKTLRKQASACADRESDAKAALEKLRARLDGEREQSHGLDEAAAEQGVTNAQTALDGLETLGQQQRALKTRQKQIDAAEKTLTDAHNALAQARTVAQAASDQAETAAKAAEGITQESVDAERADAEHKRAEAKAKAQEAETLSKRIAERDALEQRNVSLQAMLKTLNEQRDTMKQAVAQLLENSDFADCESASAAALDEDEIERLQSRIDDFGKACAATDANMKQACERLTERLETCRKLFAKTLHDIAITDVAGSADTIEVAAQLLQSLDFAALAETQNNALQMRDDAISAQQTALDLNKDRAKIATQLTKAAQTWQTGMTDFAPVRTMALLATASKDSPSGQKVSLITFAVTERFRDVLDRANELLKDIHGGVYELRLGTHEGRAGGKTGLPIEVFDRRTERSTEPSTLSGGETFFVSLALALALADVIQAENGGISMETLFIDEGFGSLSDEYLDDVMDVLDGIARTRDIGIISHVGQLKDRVRARVSVSRVSENGESRLTVMA</sequence>
<dbReference type="Pfam" id="PF13558">
    <property type="entry name" value="SbcC_Walker_B"/>
    <property type="match status" value="1"/>
</dbReference>
<feature type="coiled-coil region" evidence="4">
    <location>
        <begin position="469"/>
        <end position="506"/>
    </location>
</feature>
<feature type="coiled-coil region" evidence="4">
    <location>
        <begin position="550"/>
        <end position="584"/>
    </location>
</feature>
<dbReference type="InterPro" id="IPR027417">
    <property type="entry name" value="P-loop_NTPase"/>
</dbReference>
<name>A0A087D3Y1_BIFRU</name>
<keyword evidence="4" id="KW-0175">Coiled coil</keyword>
<dbReference type="STRING" id="78346.BRUM_1576"/>
<dbReference type="PANTHER" id="PTHR32114:SF2">
    <property type="entry name" value="ABC TRANSPORTER ABCH.3"/>
    <property type="match status" value="1"/>
</dbReference>
<feature type="domain" description="Rad50/SbcC-type AAA" evidence="6">
    <location>
        <begin position="6"/>
        <end position="259"/>
    </location>
</feature>
<feature type="coiled-coil region" evidence="4">
    <location>
        <begin position="739"/>
        <end position="809"/>
    </location>
</feature>
<dbReference type="InterPro" id="IPR038729">
    <property type="entry name" value="Rad50/SbcC_AAA"/>
</dbReference>
<dbReference type="Pfam" id="PF13476">
    <property type="entry name" value="AAA_23"/>
    <property type="match status" value="1"/>
</dbReference>
<evidence type="ECO:0000256" key="1">
    <source>
        <dbReference type="ARBA" id="ARBA00006930"/>
    </source>
</evidence>
<organism evidence="7 8">
    <name type="scientific">Bifidobacterium ruminantium</name>
    <dbReference type="NCBI Taxonomy" id="78346"/>
    <lineage>
        <taxon>Bacteria</taxon>
        <taxon>Bacillati</taxon>
        <taxon>Actinomycetota</taxon>
        <taxon>Actinomycetes</taxon>
        <taxon>Bifidobacteriales</taxon>
        <taxon>Bifidobacteriaceae</taxon>
        <taxon>Bifidobacterium</taxon>
    </lineage>
</organism>
<dbReference type="Gene3D" id="3.40.50.300">
    <property type="entry name" value="P-loop containing nucleotide triphosphate hydrolases"/>
    <property type="match status" value="2"/>
</dbReference>
<comment type="subunit">
    <text evidence="2">Heterodimer of SbcC and SbcD.</text>
</comment>
<evidence type="ECO:0000259" key="6">
    <source>
        <dbReference type="Pfam" id="PF13476"/>
    </source>
</evidence>
<gene>
    <name evidence="7" type="ORF">BRUM_1576</name>
</gene>
<keyword evidence="8" id="KW-1185">Reference proteome</keyword>
<feature type="coiled-coil region" evidence="4">
    <location>
        <begin position="323"/>
        <end position="375"/>
    </location>
</feature>
<proteinExistence type="inferred from homology"/>
<evidence type="ECO:0000313" key="7">
    <source>
        <dbReference type="EMBL" id="KFI90231.1"/>
    </source>
</evidence>
<comment type="caution">
    <text evidence="7">The sequence shown here is derived from an EMBL/GenBank/DDBJ whole genome shotgun (WGS) entry which is preliminary data.</text>
</comment>
<feature type="compositionally biased region" description="Acidic residues" evidence="5">
    <location>
        <begin position="284"/>
        <end position="294"/>
    </location>
</feature>
<evidence type="ECO:0000256" key="4">
    <source>
        <dbReference type="SAM" id="Coils"/>
    </source>
</evidence>
<dbReference type="RefSeq" id="WP_026646718.1">
    <property type="nucleotide sequence ID" value="NZ_JGZL01000004.1"/>
</dbReference>
<dbReference type="AlphaFoldDB" id="A0A087D3Y1"/>